<name>A0A915JPP7_ROMCU</name>
<accession>A0A915JPP7</accession>
<dbReference type="AlphaFoldDB" id="A0A915JPP7"/>
<protein>
    <submittedName>
        <fullName evidence="2">Uncharacterized protein</fullName>
    </submittedName>
</protein>
<keyword evidence="1" id="KW-1185">Reference proteome</keyword>
<dbReference type="Proteomes" id="UP000887565">
    <property type="component" value="Unplaced"/>
</dbReference>
<evidence type="ECO:0000313" key="2">
    <source>
        <dbReference type="WBParaSite" id="nRc.2.0.1.t28185-RA"/>
    </source>
</evidence>
<reference evidence="2" key="1">
    <citation type="submission" date="2022-11" db="UniProtKB">
        <authorList>
            <consortium name="WormBaseParasite"/>
        </authorList>
    </citation>
    <scope>IDENTIFICATION</scope>
</reference>
<dbReference type="WBParaSite" id="nRc.2.0.1.t28185-RA">
    <property type="protein sequence ID" value="nRc.2.0.1.t28185-RA"/>
    <property type="gene ID" value="nRc.2.0.1.g28185"/>
</dbReference>
<proteinExistence type="predicted"/>
<organism evidence="1 2">
    <name type="scientific">Romanomermis culicivorax</name>
    <name type="common">Nematode worm</name>
    <dbReference type="NCBI Taxonomy" id="13658"/>
    <lineage>
        <taxon>Eukaryota</taxon>
        <taxon>Metazoa</taxon>
        <taxon>Ecdysozoa</taxon>
        <taxon>Nematoda</taxon>
        <taxon>Enoplea</taxon>
        <taxon>Dorylaimia</taxon>
        <taxon>Mermithida</taxon>
        <taxon>Mermithoidea</taxon>
        <taxon>Mermithidae</taxon>
        <taxon>Romanomermis</taxon>
    </lineage>
</organism>
<sequence length="88" mass="10104">MAKNKNRRRKKATGATPTLFARVVCQNGSCKCNVNHFCSSCKFSQLYMPINPYFLIGVAFEVYTTRRNHPPWTRSPTRKLTITCLCQT</sequence>
<evidence type="ECO:0000313" key="1">
    <source>
        <dbReference type="Proteomes" id="UP000887565"/>
    </source>
</evidence>